<feature type="domain" description="Hemerythrin-like" evidence="4">
    <location>
        <begin position="11"/>
        <end position="125"/>
    </location>
</feature>
<dbReference type="GO" id="GO:0046872">
    <property type="term" value="F:metal ion binding"/>
    <property type="evidence" value="ECO:0007669"/>
    <property type="project" value="UniProtKB-KW"/>
</dbReference>
<dbReference type="Pfam" id="PF01814">
    <property type="entry name" value="Hemerythrin"/>
    <property type="match status" value="1"/>
</dbReference>
<dbReference type="CDD" id="cd12107">
    <property type="entry name" value="Hemerythrin"/>
    <property type="match status" value="1"/>
</dbReference>
<dbReference type="NCBIfam" id="NF033749">
    <property type="entry name" value="bact_hemeryth"/>
    <property type="match status" value="1"/>
</dbReference>
<accession>A0A850EP92</accession>
<gene>
    <name evidence="5" type="ORF">HPT30_18175</name>
</gene>
<dbReference type="PROSITE" id="PS00550">
    <property type="entry name" value="HEMERYTHRINS"/>
    <property type="match status" value="1"/>
</dbReference>
<comment type="similarity">
    <text evidence="1">Belongs to the hemerythrin family.</text>
</comment>
<dbReference type="PANTHER" id="PTHR37164">
    <property type="entry name" value="BACTERIOHEMERYTHRIN"/>
    <property type="match status" value="1"/>
</dbReference>
<dbReference type="SUPFAM" id="SSF47188">
    <property type="entry name" value="Hemerythrin-like"/>
    <property type="match status" value="1"/>
</dbReference>
<evidence type="ECO:0000256" key="1">
    <source>
        <dbReference type="ARBA" id="ARBA00010587"/>
    </source>
</evidence>
<evidence type="ECO:0000259" key="4">
    <source>
        <dbReference type="Pfam" id="PF01814"/>
    </source>
</evidence>
<dbReference type="InterPro" id="IPR012312">
    <property type="entry name" value="Hemerythrin-like"/>
</dbReference>
<dbReference type="InterPro" id="IPR016131">
    <property type="entry name" value="Haemerythrin_Fe_BS"/>
</dbReference>
<keyword evidence="3" id="KW-0408">Iron</keyword>
<reference evidence="5" key="1">
    <citation type="submission" date="2020-06" db="EMBL/GenBank/DDBJ databases">
        <title>Paenibacillus sp. nov., isolated from soil.</title>
        <authorList>
            <person name="Seo Y.L."/>
        </authorList>
    </citation>
    <scope>NUCLEOTIDE SEQUENCE [LARGE SCALE GENOMIC DNA]</scope>
    <source>
        <strain evidence="5">JW14</strain>
    </source>
</reference>
<comment type="caution">
    <text evidence="5">The sequence shown here is derived from an EMBL/GenBank/DDBJ whole genome shotgun (WGS) entry which is preliminary data.</text>
</comment>
<sequence>MIAWKDSYDIGVEKIDCQHRQLLAKLNEFFEACSNQQGRDKIMETLKFLKEYTLEHFGDEEELMGEIDFPELTEHRKTHADFVKTVLELEEMINAKGVSVLSTIKLNRTLTDWLVNHINKCDKLIGEYMASRGKAV</sequence>
<organism evidence="5 6">
    <name type="scientific">Paenibacillus agri</name>
    <dbReference type="NCBI Taxonomy" id="2744309"/>
    <lineage>
        <taxon>Bacteria</taxon>
        <taxon>Bacillati</taxon>
        <taxon>Bacillota</taxon>
        <taxon>Bacilli</taxon>
        <taxon>Bacillales</taxon>
        <taxon>Paenibacillaceae</taxon>
        <taxon>Paenibacillus</taxon>
    </lineage>
</organism>
<dbReference type="Proteomes" id="UP000564806">
    <property type="component" value="Unassembled WGS sequence"/>
</dbReference>
<evidence type="ECO:0000313" key="5">
    <source>
        <dbReference type="EMBL" id="NUU62276.1"/>
    </source>
</evidence>
<dbReference type="InterPro" id="IPR050669">
    <property type="entry name" value="Hemerythrin"/>
</dbReference>
<dbReference type="InterPro" id="IPR012827">
    <property type="entry name" value="Hemerythrin_metal-bd"/>
</dbReference>
<dbReference type="Gene3D" id="1.20.120.50">
    <property type="entry name" value="Hemerythrin-like"/>
    <property type="match status" value="1"/>
</dbReference>
<keyword evidence="2" id="KW-0479">Metal-binding</keyword>
<proteinExistence type="inferred from homology"/>
<dbReference type="RefSeq" id="WP_083205157.1">
    <property type="nucleotide sequence ID" value="NZ_JABWCS010000213.1"/>
</dbReference>
<dbReference type="InterPro" id="IPR035938">
    <property type="entry name" value="Hemerythrin-like_sf"/>
</dbReference>
<keyword evidence="6" id="KW-1185">Reference proteome</keyword>
<dbReference type="AlphaFoldDB" id="A0A850EP92"/>
<dbReference type="NCBIfam" id="TIGR02481">
    <property type="entry name" value="hemeryth_dom"/>
    <property type="match status" value="1"/>
</dbReference>
<evidence type="ECO:0000313" key="6">
    <source>
        <dbReference type="Proteomes" id="UP000564806"/>
    </source>
</evidence>
<evidence type="ECO:0000256" key="2">
    <source>
        <dbReference type="ARBA" id="ARBA00022723"/>
    </source>
</evidence>
<name>A0A850EP92_9BACL</name>
<dbReference type="PANTHER" id="PTHR37164:SF1">
    <property type="entry name" value="BACTERIOHEMERYTHRIN"/>
    <property type="match status" value="1"/>
</dbReference>
<protein>
    <submittedName>
        <fullName evidence="5">Hemerythrin family protein</fullName>
    </submittedName>
</protein>
<dbReference type="EMBL" id="JABWCS010000213">
    <property type="protein sequence ID" value="NUU62276.1"/>
    <property type="molecule type" value="Genomic_DNA"/>
</dbReference>
<evidence type="ECO:0000256" key="3">
    <source>
        <dbReference type="ARBA" id="ARBA00023004"/>
    </source>
</evidence>